<proteinExistence type="inferred from homology"/>
<dbReference type="STRING" id="1267423.SAMN05216290_0022"/>
<dbReference type="EMBL" id="FOIR01000001">
    <property type="protein sequence ID" value="SEV82844.1"/>
    <property type="molecule type" value="Genomic_DNA"/>
</dbReference>
<keyword evidence="4 7" id="KW-0812">Transmembrane</keyword>
<feature type="transmembrane region" description="Helical" evidence="7">
    <location>
        <begin position="110"/>
        <end position="130"/>
    </location>
</feature>
<evidence type="ECO:0000256" key="2">
    <source>
        <dbReference type="ARBA" id="ARBA00006679"/>
    </source>
</evidence>
<evidence type="ECO:0000313" key="9">
    <source>
        <dbReference type="Proteomes" id="UP000199437"/>
    </source>
</evidence>
<dbReference type="PANTHER" id="PTHR33452:SF1">
    <property type="entry name" value="INNER MEMBRANE PROTEIN YPHA-RELATED"/>
    <property type="match status" value="1"/>
</dbReference>
<evidence type="ECO:0000256" key="5">
    <source>
        <dbReference type="ARBA" id="ARBA00022989"/>
    </source>
</evidence>
<dbReference type="GeneID" id="99984787"/>
<dbReference type="AlphaFoldDB" id="A0A1I0M4G3"/>
<accession>A0A1I0M4G3</accession>
<feature type="transmembrane region" description="Helical" evidence="7">
    <location>
        <begin position="82"/>
        <end position="98"/>
    </location>
</feature>
<evidence type="ECO:0000256" key="4">
    <source>
        <dbReference type="ARBA" id="ARBA00022692"/>
    </source>
</evidence>
<dbReference type="PANTHER" id="PTHR33452">
    <property type="entry name" value="OXIDOREDUCTASE CATD-RELATED"/>
    <property type="match status" value="1"/>
</dbReference>
<keyword evidence="3" id="KW-1003">Cell membrane</keyword>
<keyword evidence="9" id="KW-1185">Reference proteome</keyword>
<comment type="subcellular location">
    <subcellularLocation>
        <location evidence="1">Cell membrane</location>
        <topology evidence="1">Multi-pass membrane protein</topology>
    </subcellularLocation>
</comment>
<evidence type="ECO:0000313" key="8">
    <source>
        <dbReference type="EMBL" id="SEV82844.1"/>
    </source>
</evidence>
<gene>
    <name evidence="8" type="ORF">SAMN05216290_0022</name>
</gene>
<dbReference type="OrthoDB" id="9813193at2"/>
<feature type="transmembrane region" description="Helical" evidence="7">
    <location>
        <begin position="52"/>
        <end position="75"/>
    </location>
</feature>
<evidence type="ECO:0000256" key="3">
    <source>
        <dbReference type="ARBA" id="ARBA00022475"/>
    </source>
</evidence>
<feature type="transmembrane region" description="Helical" evidence="7">
    <location>
        <begin position="12"/>
        <end position="32"/>
    </location>
</feature>
<comment type="similarity">
    <text evidence="2">Belongs to the DoxX family.</text>
</comment>
<dbReference type="RefSeq" id="WP_090256336.1">
    <property type="nucleotide sequence ID" value="NZ_FOIR01000001.1"/>
</dbReference>
<evidence type="ECO:0000256" key="7">
    <source>
        <dbReference type="SAM" id="Phobius"/>
    </source>
</evidence>
<dbReference type="Pfam" id="PF07681">
    <property type="entry name" value="DoxX"/>
    <property type="match status" value="1"/>
</dbReference>
<protein>
    <submittedName>
        <fullName evidence="8">Putative oxidoreductase</fullName>
    </submittedName>
</protein>
<keyword evidence="5 7" id="KW-1133">Transmembrane helix</keyword>
<dbReference type="GO" id="GO:0005886">
    <property type="term" value="C:plasma membrane"/>
    <property type="evidence" value="ECO:0007669"/>
    <property type="project" value="UniProtKB-SubCell"/>
</dbReference>
<name>A0A1I0M4G3_9BACT</name>
<organism evidence="8 9">
    <name type="scientific">Roseivirga pacifica</name>
    <dbReference type="NCBI Taxonomy" id="1267423"/>
    <lineage>
        <taxon>Bacteria</taxon>
        <taxon>Pseudomonadati</taxon>
        <taxon>Bacteroidota</taxon>
        <taxon>Cytophagia</taxon>
        <taxon>Cytophagales</taxon>
        <taxon>Roseivirgaceae</taxon>
        <taxon>Roseivirga</taxon>
    </lineage>
</organism>
<dbReference type="InterPro" id="IPR051907">
    <property type="entry name" value="DoxX-like_oxidoreductase"/>
</dbReference>
<evidence type="ECO:0000256" key="6">
    <source>
        <dbReference type="ARBA" id="ARBA00023136"/>
    </source>
</evidence>
<dbReference type="InterPro" id="IPR032808">
    <property type="entry name" value="DoxX"/>
</dbReference>
<dbReference type="Proteomes" id="UP000199437">
    <property type="component" value="Unassembled WGS sequence"/>
</dbReference>
<evidence type="ECO:0000256" key="1">
    <source>
        <dbReference type="ARBA" id="ARBA00004651"/>
    </source>
</evidence>
<keyword evidence="6 7" id="KW-0472">Membrane</keyword>
<sequence>MLKKLLHTGKHATSINFGLLLLRVGASVMMMVHGFPKFQKVLNGEFQFGDPLGIGVEASLILAAFAEFICSILLILGLTTRFALVPLMVTMLVAWQIAHGDDPFSTQEKSIFYLLTYVTLFITGPGKYSLDQKLFN</sequence>
<reference evidence="9" key="1">
    <citation type="submission" date="2016-10" db="EMBL/GenBank/DDBJ databases">
        <authorList>
            <person name="Varghese N."/>
            <person name="Submissions S."/>
        </authorList>
    </citation>
    <scope>NUCLEOTIDE SEQUENCE [LARGE SCALE GENOMIC DNA]</scope>
    <source>
        <strain evidence="9">CGMCC 1.12402</strain>
    </source>
</reference>